<evidence type="ECO:0000313" key="4">
    <source>
        <dbReference type="EMBL" id="QDU84150.1"/>
    </source>
</evidence>
<gene>
    <name evidence="4" type="ORF">Pla163_12550</name>
</gene>
<organism evidence="4 5">
    <name type="scientific">Rohdeia mirabilis</name>
    <dbReference type="NCBI Taxonomy" id="2528008"/>
    <lineage>
        <taxon>Bacteria</taxon>
        <taxon>Pseudomonadati</taxon>
        <taxon>Planctomycetota</taxon>
        <taxon>Planctomycetia</taxon>
        <taxon>Planctomycetia incertae sedis</taxon>
        <taxon>Rohdeia</taxon>
    </lineage>
</organism>
<dbReference type="PROSITE" id="PS51257">
    <property type="entry name" value="PROKAR_LIPOPROTEIN"/>
    <property type="match status" value="1"/>
</dbReference>
<feature type="domain" description="Solute-binding protein family 5" evidence="3">
    <location>
        <begin position="240"/>
        <end position="616"/>
    </location>
</feature>
<dbReference type="RefSeq" id="WP_145185169.1">
    <property type="nucleotide sequence ID" value="NZ_CP036290.1"/>
</dbReference>
<protein>
    <submittedName>
        <fullName evidence="4">Putative ABC transporter-binding protein</fullName>
    </submittedName>
</protein>
<dbReference type="GO" id="GO:0042884">
    <property type="term" value="P:microcin transport"/>
    <property type="evidence" value="ECO:0007669"/>
    <property type="project" value="TreeGrafter"/>
</dbReference>
<dbReference type="GO" id="GO:0030288">
    <property type="term" value="C:outer membrane-bounded periplasmic space"/>
    <property type="evidence" value="ECO:0007669"/>
    <property type="project" value="TreeGrafter"/>
</dbReference>
<dbReference type="GO" id="GO:0015833">
    <property type="term" value="P:peptide transport"/>
    <property type="evidence" value="ECO:0007669"/>
    <property type="project" value="TreeGrafter"/>
</dbReference>
<dbReference type="Proteomes" id="UP000319342">
    <property type="component" value="Chromosome"/>
</dbReference>
<dbReference type="SUPFAM" id="SSF53850">
    <property type="entry name" value="Periplasmic binding protein-like II"/>
    <property type="match status" value="1"/>
</dbReference>
<evidence type="ECO:0000256" key="1">
    <source>
        <dbReference type="ARBA" id="ARBA00022729"/>
    </source>
</evidence>
<dbReference type="InterPro" id="IPR000914">
    <property type="entry name" value="SBP_5_dom"/>
</dbReference>
<reference evidence="4 5" key="1">
    <citation type="submission" date="2019-02" db="EMBL/GenBank/DDBJ databases">
        <title>Deep-cultivation of Planctomycetes and their phenomic and genomic characterization uncovers novel biology.</title>
        <authorList>
            <person name="Wiegand S."/>
            <person name="Jogler M."/>
            <person name="Boedeker C."/>
            <person name="Pinto D."/>
            <person name="Vollmers J."/>
            <person name="Rivas-Marin E."/>
            <person name="Kohn T."/>
            <person name="Peeters S.H."/>
            <person name="Heuer A."/>
            <person name="Rast P."/>
            <person name="Oberbeckmann S."/>
            <person name="Bunk B."/>
            <person name="Jeske O."/>
            <person name="Meyerdierks A."/>
            <person name="Storesund J.E."/>
            <person name="Kallscheuer N."/>
            <person name="Luecker S."/>
            <person name="Lage O.M."/>
            <person name="Pohl T."/>
            <person name="Merkel B.J."/>
            <person name="Hornburger P."/>
            <person name="Mueller R.-W."/>
            <person name="Bruemmer F."/>
            <person name="Labrenz M."/>
            <person name="Spormann A.M."/>
            <person name="Op den Camp H."/>
            <person name="Overmann J."/>
            <person name="Amann R."/>
            <person name="Jetten M.S.M."/>
            <person name="Mascher T."/>
            <person name="Medema M.H."/>
            <person name="Devos D.P."/>
            <person name="Kaster A.-K."/>
            <person name="Ovreas L."/>
            <person name="Rohde M."/>
            <person name="Galperin M.Y."/>
            <person name="Jogler C."/>
        </authorList>
    </citation>
    <scope>NUCLEOTIDE SEQUENCE [LARGE SCALE GENOMIC DNA]</scope>
    <source>
        <strain evidence="4 5">Pla163</strain>
    </source>
</reference>
<dbReference type="AlphaFoldDB" id="A0A518CY52"/>
<accession>A0A518CY52</accession>
<dbReference type="Gene3D" id="3.40.190.10">
    <property type="entry name" value="Periplasmic binding protein-like II"/>
    <property type="match status" value="1"/>
</dbReference>
<evidence type="ECO:0000259" key="3">
    <source>
        <dbReference type="Pfam" id="PF00496"/>
    </source>
</evidence>
<evidence type="ECO:0000256" key="2">
    <source>
        <dbReference type="SAM" id="Coils"/>
    </source>
</evidence>
<dbReference type="PANTHER" id="PTHR30290:SF64">
    <property type="entry name" value="ABC TRANSPORTER PERIPLASMIC BINDING PROTEIN"/>
    <property type="match status" value="1"/>
</dbReference>
<sequence length="750" mass="85167">MLRSHLRAALSLVFVPALLVPALLLGGCGYQGDPERIAEENAKEFREATAELKAVAEKLGELTDELSRSADELEQRATQQAARDMQRAAAAIENLAARIGSGQVTVAPGTGVAPAPTMSGPEPELADTAIAGTDTAAEVAERASYDLPMVRYEWDPTIGDPNVPAELGGPGFTGEGWETNMEFPALGDPAALKGGDMTLVLPDWPATLRQHGKDWNQAFNYWVNDLCMQRLITPHPVTLEYMPQLATHWWISEDKMTYRFRLNPKARWGDGKEVTADDVVASWKLRMDPDTLDPSSIMTYGKLNEPVALSKYMVEVTCNEENWRNLLYFGGMSIMPAASISIPGGEYLDRFQFDYPPFAGPYEVRTEDIVTGEKISIRRRADWWDADNAAWRGIYNLDRLDFVVVLDQNLTFEKVKKGEIDFWTIPKAEWYAKLMPQEDSVKRGLLVRYKVFNDAPVGTAGIAINMDEPGLDDVRVRRALQLLHPREQLIEELYYDEYTPLTSYWQGGLYQNPDNELYGFDPDAANELLDEAGWTESDRDGYRMKDGRRLEFTVNYRSALSERGLTVYQERCQDAGIKLNLALLTPAAGWKNLREKKYQLFSTAWGALIFPNPETSWKSELADQVDNNNVTAFRDPRVDALCEEYDATYDVARRIEIVREIDGLIYPQHPYVLEHYGPAQRSVYWNKYRQPASGGLRFADDEELIYTWWYDPELAEALERALDDPSVTMEPPPEENRWWQRWNELQRSGD</sequence>
<feature type="coiled-coil region" evidence="2">
    <location>
        <begin position="38"/>
        <end position="83"/>
    </location>
</feature>
<dbReference type="InterPro" id="IPR039424">
    <property type="entry name" value="SBP_5"/>
</dbReference>
<dbReference type="GO" id="GO:1904680">
    <property type="term" value="F:peptide transmembrane transporter activity"/>
    <property type="evidence" value="ECO:0007669"/>
    <property type="project" value="TreeGrafter"/>
</dbReference>
<dbReference type="OrthoDB" id="48318at2"/>
<proteinExistence type="predicted"/>
<dbReference type="Pfam" id="PF00496">
    <property type="entry name" value="SBP_bac_5"/>
    <property type="match status" value="1"/>
</dbReference>
<evidence type="ECO:0000313" key="5">
    <source>
        <dbReference type="Proteomes" id="UP000319342"/>
    </source>
</evidence>
<dbReference type="PANTHER" id="PTHR30290">
    <property type="entry name" value="PERIPLASMIC BINDING COMPONENT OF ABC TRANSPORTER"/>
    <property type="match status" value="1"/>
</dbReference>
<keyword evidence="2" id="KW-0175">Coiled coil</keyword>
<name>A0A518CY52_9BACT</name>
<dbReference type="Gene3D" id="3.10.105.10">
    <property type="entry name" value="Dipeptide-binding Protein, Domain 3"/>
    <property type="match status" value="1"/>
</dbReference>
<keyword evidence="1" id="KW-0732">Signal</keyword>
<dbReference type="EMBL" id="CP036290">
    <property type="protein sequence ID" value="QDU84150.1"/>
    <property type="molecule type" value="Genomic_DNA"/>
</dbReference>
<keyword evidence="5" id="KW-1185">Reference proteome</keyword>